<dbReference type="GO" id="GO:0019740">
    <property type="term" value="P:nitrogen utilization"/>
    <property type="evidence" value="ECO:0007669"/>
    <property type="project" value="TreeGrafter"/>
</dbReference>
<dbReference type="Gene3D" id="3.10.20.70">
    <property type="entry name" value="Glutamine synthetase, N-terminal domain"/>
    <property type="match status" value="1"/>
</dbReference>
<dbReference type="InterPro" id="IPR036651">
    <property type="entry name" value="Gln_synt_N_sf"/>
</dbReference>
<gene>
    <name evidence="3" type="ORF">S06H3_08603</name>
</gene>
<dbReference type="AlphaFoldDB" id="X1MU74"/>
<dbReference type="PANTHER" id="PTHR43407">
    <property type="entry name" value="GLUTAMINE SYNTHETASE"/>
    <property type="match status" value="1"/>
</dbReference>
<accession>X1MU74</accession>
<feature type="non-terminal residue" evidence="3">
    <location>
        <position position="151"/>
    </location>
</feature>
<proteinExistence type="inferred from homology"/>
<dbReference type="InterPro" id="IPR008147">
    <property type="entry name" value="Gln_synt_N"/>
</dbReference>
<sequence length="151" mass="16934">MLLTTEEVLKFAKDQSIQMVDLKVVDLVGRWHHVTIPASQLNESTFSDGIGIDASSYPGYKKVAAGDMKIIPDSSTRILDPFSEPKALSMICDILEPDGVTPYSRYPRNVARKAEEYLAATQRGIALFSPELEFYIFDDMRYASNVRGAFY</sequence>
<feature type="domain" description="GS beta-grasp" evidence="2">
    <location>
        <begin position="15"/>
        <end position="99"/>
    </location>
</feature>
<protein>
    <recommendedName>
        <fullName evidence="2">GS beta-grasp domain-containing protein</fullName>
    </recommendedName>
</protein>
<name>X1MU74_9ZZZZ</name>
<evidence type="ECO:0000259" key="2">
    <source>
        <dbReference type="PROSITE" id="PS51986"/>
    </source>
</evidence>
<evidence type="ECO:0000256" key="1">
    <source>
        <dbReference type="ARBA" id="ARBA00009897"/>
    </source>
</evidence>
<comment type="caution">
    <text evidence="3">The sequence shown here is derived from an EMBL/GenBank/DDBJ whole genome shotgun (WGS) entry which is preliminary data.</text>
</comment>
<dbReference type="Pfam" id="PF03951">
    <property type="entry name" value="Gln-synt_N"/>
    <property type="match status" value="1"/>
</dbReference>
<dbReference type="GO" id="GO:0016020">
    <property type="term" value="C:membrane"/>
    <property type="evidence" value="ECO:0007669"/>
    <property type="project" value="TreeGrafter"/>
</dbReference>
<reference evidence="3" key="1">
    <citation type="journal article" date="2014" name="Front. Microbiol.">
        <title>High frequency of phylogenetically diverse reductive dehalogenase-homologous genes in deep subseafloor sedimentary metagenomes.</title>
        <authorList>
            <person name="Kawai M."/>
            <person name="Futagami T."/>
            <person name="Toyoda A."/>
            <person name="Takaki Y."/>
            <person name="Nishi S."/>
            <person name="Hori S."/>
            <person name="Arai W."/>
            <person name="Tsubouchi T."/>
            <person name="Morono Y."/>
            <person name="Uchiyama I."/>
            <person name="Ito T."/>
            <person name="Fujiyama A."/>
            <person name="Inagaki F."/>
            <person name="Takami H."/>
        </authorList>
    </citation>
    <scope>NUCLEOTIDE SEQUENCE</scope>
    <source>
        <strain evidence="3">Expedition CK06-06</strain>
    </source>
</reference>
<comment type="similarity">
    <text evidence="1">Belongs to the glutamine synthetase family.</text>
</comment>
<dbReference type="PROSITE" id="PS51986">
    <property type="entry name" value="GS_BETA_GRASP"/>
    <property type="match status" value="1"/>
</dbReference>
<organism evidence="3">
    <name type="scientific">marine sediment metagenome</name>
    <dbReference type="NCBI Taxonomy" id="412755"/>
    <lineage>
        <taxon>unclassified sequences</taxon>
        <taxon>metagenomes</taxon>
        <taxon>ecological metagenomes</taxon>
    </lineage>
</organism>
<evidence type="ECO:0000313" key="3">
    <source>
        <dbReference type="EMBL" id="GAI09934.1"/>
    </source>
</evidence>
<dbReference type="GO" id="GO:0004356">
    <property type="term" value="F:glutamine synthetase activity"/>
    <property type="evidence" value="ECO:0007669"/>
    <property type="project" value="InterPro"/>
</dbReference>
<dbReference type="GO" id="GO:0006542">
    <property type="term" value="P:glutamine biosynthetic process"/>
    <property type="evidence" value="ECO:0007669"/>
    <property type="project" value="InterPro"/>
</dbReference>
<dbReference type="SUPFAM" id="SSF54368">
    <property type="entry name" value="Glutamine synthetase, N-terminal domain"/>
    <property type="match status" value="1"/>
</dbReference>
<dbReference type="EMBL" id="BARV01003654">
    <property type="protein sequence ID" value="GAI09934.1"/>
    <property type="molecule type" value="Genomic_DNA"/>
</dbReference>
<dbReference type="GO" id="GO:0005737">
    <property type="term" value="C:cytoplasm"/>
    <property type="evidence" value="ECO:0007669"/>
    <property type="project" value="TreeGrafter"/>
</dbReference>
<dbReference type="PANTHER" id="PTHR43407:SF1">
    <property type="entry name" value="LENGSIN"/>
    <property type="match status" value="1"/>
</dbReference>